<keyword evidence="3" id="KW-1185">Reference proteome</keyword>
<dbReference type="AlphaFoldDB" id="A0A1Z5IPY7"/>
<comment type="caution">
    <text evidence="2">The sequence shown here is derived from an EMBL/GenBank/DDBJ whole genome shotgun (WGS) entry which is preliminary data.</text>
</comment>
<sequence length="40" mass="4474">MKRKFVYVVIGVVIVMAVGDGVLHHYFGRTDQTGESVDYS</sequence>
<organism evidence="2 3">
    <name type="scientific">Secundilactobacillus pentosiphilus</name>
    <dbReference type="NCBI Taxonomy" id="1714682"/>
    <lineage>
        <taxon>Bacteria</taxon>
        <taxon>Bacillati</taxon>
        <taxon>Bacillota</taxon>
        <taxon>Bacilli</taxon>
        <taxon>Lactobacillales</taxon>
        <taxon>Lactobacillaceae</taxon>
        <taxon>Secundilactobacillus</taxon>
    </lineage>
</organism>
<feature type="transmembrane region" description="Helical" evidence="1">
    <location>
        <begin position="5"/>
        <end position="27"/>
    </location>
</feature>
<gene>
    <name evidence="2" type="ORF">IWT140_01095</name>
</gene>
<reference evidence="2 3" key="1">
    <citation type="submission" date="2015-11" db="EMBL/GenBank/DDBJ databases">
        <title>Draft genome sequences of new species of the genus Lactobacillus isolated from orchardgrass silage.</title>
        <authorList>
            <person name="Tohno M."/>
            <person name="Tanizawa Y."/>
            <person name="Arita M."/>
        </authorList>
    </citation>
    <scope>NUCLEOTIDE SEQUENCE [LARGE SCALE GENOMIC DNA]</scope>
    <source>
        <strain evidence="2 3">IWT140</strain>
    </source>
</reference>
<name>A0A1Z5IPY7_9LACO</name>
<keyword evidence="1" id="KW-0472">Membrane</keyword>
<dbReference type="Proteomes" id="UP000198430">
    <property type="component" value="Unassembled WGS sequence"/>
</dbReference>
<accession>A0A1Z5IPY7</accession>
<protein>
    <submittedName>
        <fullName evidence="2">Uncharacterized protein</fullName>
    </submittedName>
</protein>
<keyword evidence="1" id="KW-1133">Transmembrane helix</keyword>
<keyword evidence="1" id="KW-0812">Transmembrane</keyword>
<dbReference type="EMBL" id="BCMH01000006">
    <property type="protein sequence ID" value="GAX03491.1"/>
    <property type="molecule type" value="Genomic_DNA"/>
</dbReference>
<evidence type="ECO:0000256" key="1">
    <source>
        <dbReference type="SAM" id="Phobius"/>
    </source>
</evidence>
<proteinExistence type="predicted"/>
<evidence type="ECO:0000313" key="3">
    <source>
        <dbReference type="Proteomes" id="UP000198430"/>
    </source>
</evidence>
<dbReference type="RefSeq" id="WP_263849862.1">
    <property type="nucleotide sequence ID" value="NZ_BCMH01000006.1"/>
</dbReference>
<evidence type="ECO:0000313" key="2">
    <source>
        <dbReference type="EMBL" id="GAX03491.1"/>
    </source>
</evidence>